<keyword evidence="4" id="KW-1185">Reference proteome</keyword>
<organism evidence="3 4">
    <name type="scientific">Corynebacterium falsenii</name>
    <dbReference type="NCBI Taxonomy" id="108486"/>
    <lineage>
        <taxon>Bacteria</taxon>
        <taxon>Bacillati</taxon>
        <taxon>Actinomycetota</taxon>
        <taxon>Actinomycetes</taxon>
        <taxon>Mycobacteriales</taxon>
        <taxon>Corynebacteriaceae</taxon>
        <taxon>Corynebacterium</taxon>
    </lineage>
</organism>
<sequence>MTPAASSRSNAHNRPTKPQWKQGAERLFNLIIALVNERRPRSVKWILDNVAGYEGEPRSAEKRFQRDRKALSDIGVHLTRSMDVDVTDEGSRPRELWSLDPSSLFLPEIEFTPEESDVLAVAGSWARSGEMAEAGASAFAKLAAAGARSAVRDTPGEQSSLVATLPDALRLDSQSFDAIFRALESGLVVSFFYYPSLLEEPQERTIEPWAYGAVGGKLYLTGFDRDRGGQRTFRLARIDNIEVHADFAEAQRPSLPATDLILQGLQRAGEMVTATVEFPGEGAYELRTKMNADGTIGPVERAWLVRTAAAYAPNALVTSPPDVVQDIVDTLACAASTGSTGSTEGTGSSVNSAEHEEDH</sequence>
<dbReference type="STRING" id="1451189.CFAL_05315"/>
<name>A0A418Q8C1_9CORY</name>
<dbReference type="Pfam" id="PF13280">
    <property type="entry name" value="WYL"/>
    <property type="match status" value="1"/>
</dbReference>
<dbReference type="OrthoDB" id="3268930at2"/>
<dbReference type="Proteomes" id="UP000285278">
    <property type="component" value="Unassembled WGS sequence"/>
</dbReference>
<accession>A0A418Q8C1</accession>
<dbReference type="AlphaFoldDB" id="A0A418Q8C1"/>
<dbReference type="InterPro" id="IPR051534">
    <property type="entry name" value="CBASS_pafABC_assoc_protein"/>
</dbReference>
<dbReference type="RefSeq" id="WP_119664449.1">
    <property type="nucleotide sequence ID" value="NZ_QXJK01000003.1"/>
</dbReference>
<feature type="domain" description="WYL" evidence="2">
    <location>
        <begin position="176"/>
        <end position="243"/>
    </location>
</feature>
<feature type="compositionally biased region" description="Low complexity" evidence="1">
    <location>
        <begin position="336"/>
        <end position="349"/>
    </location>
</feature>
<feature type="compositionally biased region" description="Polar residues" evidence="1">
    <location>
        <begin position="1"/>
        <end position="13"/>
    </location>
</feature>
<comment type="caution">
    <text evidence="3">The sequence shown here is derived from an EMBL/GenBank/DDBJ whole genome shotgun (WGS) entry which is preliminary data.</text>
</comment>
<evidence type="ECO:0000259" key="2">
    <source>
        <dbReference type="Pfam" id="PF13280"/>
    </source>
</evidence>
<dbReference type="EMBL" id="QXJK01000003">
    <property type="protein sequence ID" value="RIX35623.1"/>
    <property type="molecule type" value="Genomic_DNA"/>
</dbReference>
<evidence type="ECO:0000313" key="4">
    <source>
        <dbReference type="Proteomes" id="UP000285278"/>
    </source>
</evidence>
<dbReference type="PROSITE" id="PS52050">
    <property type="entry name" value="WYL"/>
    <property type="match status" value="1"/>
</dbReference>
<evidence type="ECO:0000256" key="1">
    <source>
        <dbReference type="SAM" id="MobiDB-lite"/>
    </source>
</evidence>
<proteinExistence type="predicted"/>
<feature type="region of interest" description="Disordered" evidence="1">
    <location>
        <begin position="1"/>
        <end position="20"/>
    </location>
</feature>
<protein>
    <submittedName>
        <fullName evidence="3">WYL domain-containing protein</fullName>
    </submittedName>
</protein>
<feature type="region of interest" description="Disordered" evidence="1">
    <location>
        <begin position="336"/>
        <end position="359"/>
    </location>
</feature>
<dbReference type="InterPro" id="IPR026881">
    <property type="entry name" value="WYL_dom"/>
</dbReference>
<dbReference type="PANTHER" id="PTHR34580">
    <property type="match status" value="1"/>
</dbReference>
<gene>
    <name evidence="3" type="ORF">D3M95_03665</name>
</gene>
<reference evidence="3 4" key="1">
    <citation type="submission" date="2018-09" db="EMBL/GenBank/DDBJ databases">
        <title>Optimization and identification of Corynebacterium falsenii FN1-14 from fish paste.</title>
        <authorList>
            <person name="Daroonpunt R."/>
            <person name="Tanasupawat S."/>
        </authorList>
    </citation>
    <scope>NUCLEOTIDE SEQUENCE [LARGE SCALE GENOMIC DNA]</scope>
    <source>
        <strain evidence="3 4">FN1-14</strain>
    </source>
</reference>
<dbReference type="PANTHER" id="PTHR34580:SF3">
    <property type="entry name" value="PROTEIN PAFB"/>
    <property type="match status" value="1"/>
</dbReference>
<evidence type="ECO:0000313" key="3">
    <source>
        <dbReference type="EMBL" id="RIX35623.1"/>
    </source>
</evidence>